<dbReference type="EMBL" id="VTUW01000068">
    <property type="protein sequence ID" value="KAA1175377.1"/>
    <property type="molecule type" value="Genomic_DNA"/>
</dbReference>
<dbReference type="Pfam" id="PF00045">
    <property type="entry name" value="Hemopexin"/>
    <property type="match status" value="2"/>
</dbReference>
<dbReference type="SUPFAM" id="SSF82026">
    <property type="entry name" value="Calcium-mediated lectin"/>
    <property type="match status" value="1"/>
</dbReference>
<organism evidence="2 3">
    <name type="scientific">Photorhabdus heterorhabditis</name>
    <dbReference type="NCBI Taxonomy" id="880156"/>
    <lineage>
        <taxon>Bacteria</taxon>
        <taxon>Pseudomonadati</taxon>
        <taxon>Pseudomonadota</taxon>
        <taxon>Gammaproteobacteria</taxon>
        <taxon>Enterobacterales</taxon>
        <taxon>Morganellaceae</taxon>
        <taxon>Photorhabdus</taxon>
    </lineage>
</organism>
<dbReference type="RefSeq" id="WP_149617527.1">
    <property type="nucleotide sequence ID" value="NZ_CAWPFF010000112.1"/>
</dbReference>
<dbReference type="SUPFAM" id="SSF50923">
    <property type="entry name" value="Hemopexin-like domain"/>
    <property type="match status" value="1"/>
</dbReference>
<proteinExistence type="predicted"/>
<feature type="domain" description="Calcium-mediated lectin" evidence="1">
    <location>
        <begin position="236"/>
        <end position="341"/>
    </location>
</feature>
<dbReference type="Pfam" id="PF07472">
    <property type="entry name" value="PA-IIL"/>
    <property type="match status" value="1"/>
</dbReference>
<dbReference type="PROSITE" id="PS51642">
    <property type="entry name" value="HEMOPEXIN_2"/>
    <property type="match status" value="3"/>
</dbReference>
<comment type="caution">
    <text evidence="2">The sequence shown here is derived from an EMBL/GenBank/DDBJ whole genome shotgun (WGS) entry which is preliminary data.</text>
</comment>
<dbReference type="Gene3D" id="2.110.10.10">
    <property type="entry name" value="Hemopexin-like domain"/>
    <property type="match status" value="2"/>
</dbReference>
<dbReference type="InterPro" id="IPR036375">
    <property type="entry name" value="Hemopexin-like_dom_sf"/>
</dbReference>
<dbReference type="InterPro" id="IPR018487">
    <property type="entry name" value="Hemopexin-like_repeat"/>
</dbReference>
<name>A0A5B0VL86_9GAMM</name>
<protein>
    <submittedName>
        <fullName evidence="2">Photopexin B</fullName>
    </submittedName>
</protein>
<dbReference type="Gene3D" id="2.60.120.400">
    <property type="entry name" value="Calcium-mediated lectin"/>
    <property type="match status" value="1"/>
</dbReference>
<sequence length="346" mass="38695">MNTNTYLFLNSENIKYHDDTQINKGDTPQPISRNWPNLPVEFQQHIDDVVNLNGYLYFFKGPQYLKFDIAKAQVSEGPKQIIEGWPGLRGTEFENGIDAATEWIDTKQDVVCFFKGHDCIDYTVSSHTISKKTISDRWGTTGDYAGFSANLDAVVLWKNIAGSLIYLFKDNYYIRYNTNSNTIDVGPISIQTYWHGVTFHKIQAAVSVDADLLGSSNNGNCGGTCGNSDTGKYCLQLPPSIRFSLTAYSNTDIHQQTIKVYIDDRLVDTLASKGIDNLIGTKIYKSGTGKVCFEITGNRKPSKLRYFDNTLDGKPGTAIIGVENGINNNYNDTVLMLNWPLVKIKD</sequence>
<dbReference type="InterPro" id="IPR036684">
    <property type="entry name" value="Ca_lectin_sf"/>
</dbReference>
<reference evidence="2 3" key="1">
    <citation type="submission" date="2019-09" db="EMBL/GenBank/DDBJ databases">
        <title>Whole genome sequence of Photorhabdus heterorhabditis strain ETL (Enterobacteriales: Enterobacteriaceae) a bacterial symbiont of Heterorhabditis zealandica strain ETL (Rhabditida: Heterorhabditidae).</title>
        <authorList>
            <person name="Lulamba T.E."/>
            <person name="Serepa-Dlamini M.H."/>
        </authorList>
    </citation>
    <scope>NUCLEOTIDE SEQUENCE [LARGE SCALE GENOMIC DNA]</scope>
    <source>
        <strain evidence="2 3">ETL</strain>
    </source>
</reference>
<dbReference type="SMART" id="SM00120">
    <property type="entry name" value="HX"/>
    <property type="match status" value="3"/>
</dbReference>
<dbReference type="AlphaFoldDB" id="A0A5B0VL86"/>
<evidence type="ECO:0000313" key="3">
    <source>
        <dbReference type="Proteomes" id="UP000322184"/>
    </source>
</evidence>
<dbReference type="STRING" id="880156.AM629_11225"/>
<evidence type="ECO:0000259" key="1">
    <source>
        <dbReference type="Pfam" id="PF07472"/>
    </source>
</evidence>
<gene>
    <name evidence="2" type="ORF">F0L16_20480</name>
</gene>
<dbReference type="Proteomes" id="UP000322184">
    <property type="component" value="Unassembled WGS sequence"/>
</dbReference>
<accession>A0A5B0VL86</accession>
<dbReference type="InterPro" id="IPR010907">
    <property type="entry name" value="Ca-mediated_lectin"/>
</dbReference>
<evidence type="ECO:0000313" key="2">
    <source>
        <dbReference type="EMBL" id="KAA1175377.1"/>
    </source>
</evidence>